<feature type="transmembrane region" description="Helical" evidence="6">
    <location>
        <begin position="30"/>
        <end position="50"/>
    </location>
</feature>
<dbReference type="CDD" id="cd06579">
    <property type="entry name" value="TM_PBP1_transp_AraH_like"/>
    <property type="match status" value="1"/>
</dbReference>
<dbReference type="EMBL" id="FXUF01000001">
    <property type="protein sequence ID" value="SMP41891.1"/>
    <property type="molecule type" value="Genomic_DNA"/>
</dbReference>
<feature type="transmembrane region" description="Helical" evidence="6">
    <location>
        <begin position="148"/>
        <end position="166"/>
    </location>
</feature>
<evidence type="ECO:0000256" key="2">
    <source>
        <dbReference type="ARBA" id="ARBA00022475"/>
    </source>
</evidence>
<feature type="transmembrane region" description="Helical" evidence="6">
    <location>
        <begin position="56"/>
        <end position="77"/>
    </location>
</feature>
<keyword evidence="4 6" id="KW-1133">Transmembrane helix</keyword>
<keyword evidence="2" id="KW-1003">Cell membrane</keyword>
<feature type="transmembrane region" description="Helical" evidence="6">
    <location>
        <begin position="316"/>
        <end position="333"/>
    </location>
</feature>
<evidence type="ECO:0000313" key="7">
    <source>
        <dbReference type="EMBL" id="SMP41891.1"/>
    </source>
</evidence>
<keyword evidence="8" id="KW-1185">Reference proteome</keyword>
<accession>A0AA46AHR6</accession>
<evidence type="ECO:0000256" key="4">
    <source>
        <dbReference type="ARBA" id="ARBA00022989"/>
    </source>
</evidence>
<evidence type="ECO:0000256" key="3">
    <source>
        <dbReference type="ARBA" id="ARBA00022692"/>
    </source>
</evidence>
<organism evidence="7 8">
    <name type="scientific">Anoxynatronum buryatiense</name>
    <dbReference type="NCBI Taxonomy" id="489973"/>
    <lineage>
        <taxon>Bacteria</taxon>
        <taxon>Bacillati</taxon>
        <taxon>Bacillota</taxon>
        <taxon>Clostridia</taxon>
        <taxon>Eubacteriales</taxon>
        <taxon>Clostridiaceae</taxon>
        <taxon>Anoxynatronum</taxon>
    </lineage>
</organism>
<proteinExistence type="predicted"/>
<dbReference type="GO" id="GO:0005886">
    <property type="term" value="C:plasma membrane"/>
    <property type="evidence" value="ECO:0007669"/>
    <property type="project" value="UniProtKB-SubCell"/>
</dbReference>
<evidence type="ECO:0000256" key="5">
    <source>
        <dbReference type="ARBA" id="ARBA00023136"/>
    </source>
</evidence>
<dbReference type="PANTHER" id="PTHR32196">
    <property type="entry name" value="ABC TRANSPORTER PERMEASE PROTEIN YPHD-RELATED-RELATED"/>
    <property type="match status" value="1"/>
</dbReference>
<sequence>MSKESVENAVKQNGENGHAKQAAIEILKKYGIVFVLILMIIGISVLRPNFLTPNNIFNVLTQSAIFGIMALGMTLVITSKGIDLSVGSVLALTGVVAASLGQSAAATSKFFPGLGELPLIVPVLAAILLGALIGAINGGLLSYTGIPAFIATLGMMTIARGFALIYTGGSPISSLTPAFTRLGGRLGVVPIPVIIYGIMIVITWILLNNTQFGKNVYAIGGNIKAAEVSGVNVKKNLILIYAYCGMLAGVAAIVFAGRVGSVHPGAATGYELTAIAATTIGGTSHAGGIGTVWGAVVGALVLSVLRNGLTLLGVHAYWQQIIEGMIIVVAVIIDMRKNARKK</sequence>
<dbReference type="Pfam" id="PF02653">
    <property type="entry name" value="BPD_transp_2"/>
    <property type="match status" value="1"/>
</dbReference>
<dbReference type="RefSeq" id="WP_283407895.1">
    <property type="nucleotide sequence ID" value="NZ_FXUF01000001.1"/>
</dbReference>
<keyword evidence="5 6" id="KW-0472">Membrane</keyword>
<keyword evidence="3 6" id="KW-0812">Transmembrane</keyword>
<evidence type="ECO:0000256" key="1">
    <source>
        <dbReference type="ARBA" id="ARBA00004651"/>
    </source>
</evidence>
<reference evidence="7" key="1">
    <citation type="submission" date="2017-05" db="EMBL/GenBank/DDBJ databases">
        <authorList>
            <person name="Varghese N."/>
            <person name="Submissions S."/>
        </authorList>
    </citation>
    <scope>NUCLEOTIDE SEQUENCE</scope>
    <source>
        <strain evidence="7">Su22</strain>
    </source>
</reference>
<feature type="transmembrane region" description="Helical" evidence="6">
    <location>
        <begin position="238"/>
        <end position="257"/>
    </location>
</feature>
<dbReference type="Proteomes" id="UP001158066">
    <property type="component" value="Unassembled WGS sequence"/>
</dbReference>
<feature type="transmembrane region" description="Helical" evidence="6">
    <location>
        <begin position="84"/>
        <end position="105"/>
    </location>
</feature>
<feature type="transmembrane region" description="Helical" evidence="6">
    <location>
        <begin position="117"/>
        <end position="136"/>
    </location>
</feature>
<evidence type="ECO:0000313" key="8">
    <source>
        <dbReference type="Proteomes" id="UP001158066"/>
    </source>
</evidence>
<dbReference type="AlphaFoldDB" id="A0AA46AHR6"/>
<evidence type="ECO:0000256" key="6">
    <source>
        <dbReference type="SAM" id="Phobius"/>
    </source>
</evidence>
<dbReference type="InterPro" id="IPR001851">
    <property type="entry name" value="ABC_transp_permease"/>
</dbReference>
<gene>
    <name evidence="7" type="ORF">SAMN06296020_101560</name>
</gene>
<comment type="caution">
    <text evidence="7">The sequence shown here is derived from an EMBL/GenBank/DDBJ whole genome shotgun (WGS) entry which is preliminary data.</text>
</comment>
<name>A0AA46AHR6_9CLOT</name>
<comment type="subcellular location">
    <subcellularLocation>
        <location evidence="1">Cell membrane</location>
        <topology evidence="1">Multi-pass membrane protein</topology>
    </subcellularLocation>
</comment>
<feature type="transmembrane region" description="Helical" evidence="6">
    <location>
        <begin position="186"/>
        <end position="207"/>
    </location>
</feature>
<protein>
    <submittedName>
        <fullName evidence="7">Monosaccharide ABC transporter membrane protein, CUT2 family</fullName>
    </submittedName>
</protein>
<dbReference type="GO" id="GO:0022857">
    <property type="term" value="F:transmembrane transporter activity"/>
    <property type="evidence" value="ECO:0007669"/>
    <property type="project" value="InterPro"/>
</dbReference>